<dbReference type="Pfam" id="PF01127">
    <property type="entry name" value="Sdh_cyt"/>
    <property type="match status" value="1"/>
</dbReference>
<evidence type="ECO:0000256" key="13">
    <source>
        <dbReference type="SAM" id="Phobius"/>
    </source>
</evidence>
<sequence length="116" mass="12670">MSASRRTYRRNILWNAALIHRLSGIGLAIFLPLHFLVLGLAIEGAGRLNGFLRLTQMPAVEFAEAGLIFLLVVHFLGGLRLLAIENLPWFGGQKWIATAIAAVSGCAAFVFLVRVL</sequence>
<evidence type="ECO:0000256" key="8">
    <source>
        <dbReference type="ARBA" id="ARBA00022723"/>
    </source>
</evidence>
<dbReference type="SUPFAM" id="SSF81343">
    <property type="entry name" value="Fumarate reductase respiratory complex transmembrane subunits"/>
    <property type="match status" value="1"/>
</dbReference>
<evidence type="ECO:0000256" key="5">
    <source>
        <dbReference type="ARBA" id="ARBA00020076"/>
    </source>
</evidence>
<keyword evidence="10" id="KW-0408">Iron</keyword>
<gene>
    <name evidence="14" type="ORF">L2A60_18515</name>
</gene>
<dbReference type="InterPro" id="IPR014314">
    <property type="entry name" value="Succ_DH_cytb556"/>
</dbReference>
<keyword evidence="15" id="KW-1185">Reference proteome</keyword>
<evidence type="ECO:0000256" key="1">
    <source>
        <dbReference type="ARBA" id="ARBA00001971"/>
    </source>
</evidence>
<evidence type="ECO:0000256" key="4">
    <source>
        <dbReference type="ARBA" id="ARBA00007244"/>
    </source>
</evidence>
<comment type="subcellular location">
    <subcellularLocation>
        <location evidence="3">Membrane</location>
    </subcellularLocation>
</comment>
<comment type="similarity">
    <text evidence="4">Belongs to the cytochrome b560 family.</text>
</comment>
<comment type="function">
    <text evidence="2">Membrane-anchoring subunit of succinate dehydrogenase (SDH).</text>
</comment>
<accession>A0ABS9E427</accession>
<keyword evidence="11 13" id="KW-0472">Membrane</keyword>
<evidence type="ECO:0000256" key="6">
    <source>
        <dbReference type="ARBA" id="ARBA00022617"/>
    </source>
</evidence>
<keyword evidence="6" id="KW-0349">Heme</keyword>
<organism evidence="14 15">
    <name type="scientific">Acidiphilium iwatense</name>
    <dbReference type="NCBI Taxonomy" id="768198"/>
    <lineage>
        <taxon>Bacteria</taxon>
        <taxon>Pseudomonadati</taxon>
        <taxon>Pseudomonadota</taxon>
        <taxon>Alphaproteobacteria</taxon>
        <taxon>Acetobacterales</taxon>
        <taxon>Acidocellaceae</taxon>
        <taxon>Acidiphilium</taxon>
    </lineage>
</organism>
<dbReference type="Gene3D" id="1.20.1300.10">
    <property type="entry name" value="Fumarate reductase/succinate dehydrogenase, transmembrane subunit"/>
    <property type="match status" value="1"/>
</dbReference>
<keyword evidence="9 13" id="KW-1133">Transmembrane helix</keyword>
<comment type="cofactor">
    <cofactor evidence="1">
        <name>heme</name>
        <dbReference type="ChEBI" id="CHEBI:30413"/>
    </cofactor>
</comment>
<evidence type="ECO:0000256" key="2">
    <source>
        <dbReference type="ARBA" id="ARBA00004050"/>
    </source>
</evidence>
<dbReference type="EMBL" id="JAKGBZ010000067">
    <property type="protein sequence ID" value="MCF3948656.1"/>
    <property type="molecule type" value="Genomic_DNA"/>
</dbReference>
<proteinExistence type="inferred from homology"/>
<comment type="subunit">
    <text evidence="12">Part of an enzyme complex containing four subunits: a flavoprotein, an iron-sulfur protein, plus two membrane-anchoring proteins, SdhC and SdhD. The complex can form homotrimers.</text>
</comment>
<dbReference type="InterPro" id="IPR034804">
    <property type="entry name" value="SQR/QFR_C/D"/>
</dbReference>
<name>A0ABS9E427_9PROT</name>
<evidence type="ECO:0000256" key="3">
    <source>
        <dbReference type="ARBA" id="ARBA00004370"/>
    </source>
</evidence>
<keyword evidence="7 13" id="KW-0812">Transmembrane</keyword>
<evidence type="ECO:0000256" key="11">
    <source>
        <dbReference type="ARBA" id="ARBA00023136"/>
    </source>
</evidence>
<dbReference type="Proteomes" id="UP001521209">
    <property type="component" value="Unassembled WGS sequence"/>
</dbReference>
<reference evidence="14 15" key="1">
    <citation type="submission" date="2022-01" db="EMBL/GenBank/DDBJ databases">
        <authorList>
            <person name="Won M."/>
            <person name="Kim S.-J."/>
            <person name="Kwon S.-W."/>
        </authorList>
    </citation>
    <scope>NUCLEOTIDE SEQUENCE [LARGE SCALE GENOMIC DNA]</scope>
    <source>
        <strain evidence="14 15">KCTC 23505</strain>
    </source>
</reference>
<evidence type="ECO:0000256" key="7">
    <source>
        <dbReference type="ARBA" id="ARBA00022692"/>
    </source>
</evidence>
<evidence type="ECO:0000256" key="10">
    <source>
        <dbReference type="ARBA" id="ARBA00023004"/>
    </source>
</evidence>
<evidence type="ECO:0000256" key="9">
    <source>
        <dbReference type="ARBA" id="ARBA00022989"/>
    </source>
</evidence>
<protein>
    <recommendedName>
        <fullName evidence="5">Succinate dehydrogenase cytochrome b556 subunit</fullName>
    </recommendedName>
</protein>
<dbReference type="PIRSF" id="PIRSF000178">
    <property type="entry name" value="SDH_cyt_b560"/>
    <property type="match status" value="1"/>
</dbReference>
<comment type="caution">
    <text evidence="14">The sequence shown here is derived from an EMBL/GenBank/DDBJ whole genome shotgun (WGS) entry which is preliminary data.</text>
</comment>
<feature type="transmembrane region" description="Helical" evidence="13">
    <location>
        <begin position="95"/>
        <end position="113"/>
    </location>
</feature>
<keyword evidence="8" id="KW-0479">Metal-binding</keyword>
<feature type="transmembrane region" description="Helical" evidence="13">
    <location>
        <begin position="12"/>
        <end position="42"/>
    </location>
</feature>
<dbReference type="RefSeq" id="WP_235705969.1">
    <property type="nucleotide sequence ID" value="NZ_JAKGBZ010000067.1"/>
</dbReference>
<evidence type="ECO:0000313" key="14">
    <source>
        <dbReference type="EMBL" id="MCF3948656.1"/>
    </source>
</evidence>
<dbReference type="InterPro" id="IPR000701">
    <property type="entry name" value="SuccDH_FuR_B_TM-su"/>
</dbReference>
<feature type="transmembrane region" description="Helical" evidence="13">
    <location>
        <begin position="62"/>
        <end position="83"/>
    </location>
</feature>
<evidence type="ECO:0000313" key="15">
    <source>
        <dbReference type="Proteomes" id="UP001521209"/>
    </source>
</evidence>
<evidence type="ECO:0000256" key="12">
    <source>
        <dbReference type="ARBA" id="ARBA00025912"/>
    </source>
</evidence>